<keyword evidence="9" id="KW-0677">Repeat</keyword>
<dbReference type="CDD" id="cd03353">
    <property type="entry name" value="LbH_GlmU_C"/>
    <property type="match status" value="1"/>
</dbReference>
<evidence type="ECO:0000256" key="15">
    <source>
        <dbReference type="ARBA" id="ARBA00048247"/>
    </source>
</evidence>
<keyword evidence="6" id="KW-0808">Transferase</keyword>
<dbReference type="Gene3D" id="2.160.10.10">
    <property type="entry name" value="Hexapeptide repeat proteins"/>
    <property type="match status" value="1"/>
</dbReference>
<dbReference type="InterPro" id="IPR001451">
    <property type="entry name" value="Hexapep"/>
</dbReference>
<dbReference type="GO" id="GO:0006048">
    <property type="term" value="P:UDP-N-acetylglucosamine biosynthetic process"/>
    <property type="evidence" value="ECO:0007669"/>
    <property type="project" value="InterPro"/>
</dbReference>
<evidence type="ECO:0000256" key="1">
    <source>
        <dbReference type="ARBA" id="ARBA00001946"/>
    </source>
</evidence>
<evidence type="ECO:0000256" key="4">
    <source>
        <dbReference type="ARBA" id="ARBA00007947"/>
    </source>
</evidence>
<dbReference type="GO" id="GO:0003977">
    <property type="term" value="F:UDP-N-acetylglucosamine diphosphorylase activity"/>
    <property type="evidence" value="ECO:0007669"/>
    <property type="project" value="UniProtKB-EC"/>
</dbReference>
<evidence type="ECO:0000256" key="5">
    <source>
        <dbReference type="ARBA" id="ARBA00022490"/>
    </source>
</evidence>
<keyword evidence="8" id="KW-0479">Metal-binding</keyword>
<dbReference type="GO" id="GO:0071555">
    <property type="term" value="P:cell wall organization"/>
    <property type="evidence" value="ECO:0007669"/>
    <property type="project" value="UniProtKB-KW"/>
</dbReference>
<keyword evidence="11" id="KW-0133">Cell shape</keyword>
<dbReference type="GO" id="GO:0008360">
    <property type="term" value="P:regulation of cell shape"/>
    <property type="evidence" value="ECO:0007669"/>
    <property type="project" value="UniProtKB-KW"/>
</dbReference>
<name>A0A9J6QP85_9FIRM</name>
<keyword evidence="7" id="KW-0548">Nucleotidyltransferase</keyword>
<sequence length="233" mass="25060">MNLQEYEAMEKKRLEINLRHMENGVNFVDLKAAYIDETVEIGTGTTIYPCVVLEGNVKIGEDCTIGQNTRIVDSEIGKGTVIQSSVIMESKVGNETKVGPFAYLRPGSDIGSNCKVGDFVEIKNSSMGDGAKASHLTYVGDSDVGKNVNLGCGVVFVNYDGSQKYRSTVKDGAFIGCNSNLVSPVTIEEGAYVAAGSTVTHDVPGGALYVARPKPRTLEGWVEKRGILNKKKK</sequence>
<dbReference type="GO" id="GO:0046872">
    <property type="term" value="F:metal ion binding"/>
    <property type="evidence" value="ECO:0007669"/>
    <property type="project" value="UniProtKB-KW"/>
</dbReference>
<comment type="subcellular location">
    <subcellularLocation>
        <location evidence="2">Cytoplasm</location>
    </subcellularLocation>
</comment>
<evidence type="ECO:0000256" key="11">
    <source>
        <dbReference type="ARBA" id="ARBA00022960"/>
    </source>
</evidence>
<dbReference type="PANTHER" id="PTHR43584">
    <property type="entry name" value="NUCLEOTIDYL TRANSFERASE"/>
    <property type="match status" value="1"/>
</dbReference>
<keyword evidence="5" id="KW-0963">Cytoplasm</keyword>
<comment type="similarity">
    <text evidence="4">In the N-terminal section; belongs to the N-acetylglucosamine-1-phosphate uridyltransferase family.</text>
</comment>
<dbReference type="Pfam" id="PF00132">
    <property type="entry name" value="Hexapep"/>
    <property type="match status" value="3"/>
</dbReference>
<proteinExistence type="inferred from homology"/>
<accession>A0A9J6QP85</accession>
<reference evidence="18" key="1">
    <citation type="submission" date="2022-09" db="EMBL/GenBank/DDBJ databases">
        <title>Culturomic study of gut microbiota in children with autism spectrum disorder.</title>
        <authorList>
            <person name="Efimov B.A."/>
            <person name="Chaplin A.V."/>
            <person name="Sokolova S.R."/>
            <person name="Pikina A.P."/>
            <person name="Korzhanova M."/>
            <person name="Belova V."/>
            <person name="Korostin D."/>
        </authorList>
    </citation>
    <scope>NUCLEOTIDE SEQUENCE</scope>
    <source>
        <strain evidence="18">ASD5510</strain>
    </source>
</reference>
<evidence type="ECO:0000256" key="13">
    <source>
        <dbReference type="ARBA" id="ARBA00023315"/>
    </source>
</evidence>
<protein>
    <submittedName>
        <fullName evidence="18">UDP-N-acetylglucosamine diphosphorylase</fullName>
    </submittedName>
</protein>
<evidence type="ECO:0000256" key="10">
    <source>
        <dbReference type="ARBA" id="ARBA00022842"/>
    </source>
</evidence>
<dbReference type="SUPFAM" id="SSF51161">
    <property type="entry name" value="Trimeric LpxA-like enzymes"/>
    <property type="match status" value="1"/>
</dbReference>
<evidence type="ECO:0000256" key="3">
    <source>
        <dbReference type="ARBA" id="ARBA00007707"/>
    </source>
</evidence>
<evidence type="ECO:0000256" key="7">
    <source>
        <dbReference type="ARBA" id="ARBA00022695"/>
    </source>
</evidence>
<evidence type="ECO:0000256" key="8">
    <source>
        <dbReference type="ARBA" id="ARBA00022723"/>
    </source>
</evidence>
<dbReference type="PROSITE" id="PS00101">
    <property type="entry name" value="HEXAPEP_TRANSFERASES"/>
    <property type="match status" value="1"/>
</dbReference>
<evidence type="ECO:0000256" key="17">
    <source>
        <dbReference type="ARBA" id="ARBA00049628"/>
    </source>
</evidence>
<evidence type="ECO:0000313" key="18">
    <source>
        <dbReference type="EMBL" id="MCU7379001.1"/>
    </source>
</evidence>
<evidence type="ECO:0000256" key="9">
    <source>
        <dbReference type="ARBA" id="ARBA00022737"/>
    </source>
</evidence>
<dbReference type="InterPro" id="IPR018357">
    <property type="entry name" value="Hexapep_transf_CS"/>
</dbReference>
<evidence type="ECO:0000256" key="12">
    <source>
        <dbReference type="ARBA" id="ARBA00022984"/>
    </source>
</evidence>
<evidence type="ECO:0000256" key="6">
    <source>
        <dbReference type="ARBA" id="ARBA00022679"/>
    </source>
</evidence>
<dbReference type="AlphaFoldDB" id="A0A9J6QP85"/>
<dbReference type="InterPro" id="IPR050065">
    <property type="entry name" value="GlmU-like"/>
</dbReference>
<keyword evidence="13" id="KW-0012">Acyltransferase</keyword>
<keyword evidence="12" id="KW-0573">Peptidoglycan synthesis</keyword>
<comment type="function">
    <text evidence="17">Catalyzes the last two sequential reactions in the de novo biosynthetic pathway for UDP-N-acetylglucosamine (UDP-GlcNAc). The C-terminal domain catalyzes the transfer of acetyl group from acetyl coenzyme A to glucosamine-1-phosphate (GlcN-1-P) to produce N-acetylglucosamine-1-phosphate (GlcNAc-1-P), which is converted into UDP-GlcNAc by the transfer of uridine 5-monophosphate (from uridine 5-triphosphate), a reaction catalyzed by the N-terminal domain.</text>
</comment>
<dbReference type="Proteomes" id="UP001065549">
    <property type="component" value="Unassembled WGS sequence"/>
</dbReference>
<evidence type="ECO:0000256" key="16">
    <source>
        <dbReference type="ARBA" id="ARBA00048493"/>
    </source>
</evidence>
<keyword evidence="10" id="KW-0460">Magnesium</keyword>
<dbReference type="GO" id="GO:0005737">
    <property type="term" value="C:cytoplasm"/>
    <property type="evidence" value="ECO:0007669"/>
    <property type="project" value="UniProtKB-SubCell"/>
</dbReference>
<evidence type="ECO:0000256" key="2">
    <source>
        <dbReference type="ARBA" id="ARBA00004496"/>
    </source>
</evidence>
<comment type="catalytic activity">
    <reaction evidence="16">
        <text>N-acetyl-alpha-D-glucosamine 1-phosphate + UTP + H(+) = UDP-N-acetyl-alpha-D-glucosamine + diphosphate</text>
        <dbReference type="Rhea" id="RHEA:13509"/>
        <dbReference type="ChEBI" id="CHEBI:15378"/>
        <dbReference type="ChEBI" id="CHEBI:33019"/>
        <dbReference type="ChEBI" id="CHEBI:46398"/>
        <dbReference type="ChEBI" id="CHEBI:57705"/>
        <dbReference type="ChEBI" id="CHEBI:57776"/>
        <dbReference type="EC" id="2.7.7.23"/>
    </reaction>
</comment>
<dbReference type="PANTHER" id="PTHR43584:SF3">
    <property type="entry name" value="BIFUNCTIONAL PROTEIN GLMU"/>
    <property type="match status" value="1"/>
</dbReference>
<dbReference type="RefSeq" id="WP_148397685.1">
    <property type="nucleotide sequence ID" value="NZ_JAJAGH010000001.1"/>
</dbReference>
<organism evidence="18 19">
    <name type="scientific">Hominibacterium faecale</name>
    <dbReference type="NCBI Taxonomy" id="2839743"/>
    <lineage>
        <taxon>Bacteria</taxon>
        <taxon>Bacillati</taxon>
        <taxon>Bacillota</taxon>
        <taxon>Clostridia</taxon>
        <taxon>Peptostreptococcales</taxon>
        <taxon>Anaerovoracaceae</taxon>
        <taxon>Hominibacterium</taxon>
    </lineage>
</organism>
<evidence type="ECO:0000313" key="19">
    <source>
        <dbReference type="Proteomes" id="UP001065549"/>
    </source>
</evidence>
<dbReference type="GO" id="GO:0019134">
    <property type="term" value="F:glucosamine-1-phosphate N-acetyltransferase activity"/>
    <property type="evidence" value="ECO:0007669"/>
    <property type="project" value="UniProtKB-EC"/>
</dbReference>
<keyword evidence="19" id="KW-1185">Reference proteome</keyword>
<keyword evidence="14" id="KW-0961">Cell wall biogenesis/degradation</keyword>
<evidence type="ECO:0000256" key="14">
    <source>
        <dbReference type="ARBA" id="ARBA00023316"/>
    </source>
</evidence>
<comment type="cofactor">
    <cofactor evidence="1">
        <name>Mg(2+)</name>
        <dbReference type="ChEBI" id="CHEBI:18420"/>
    </cofactor>
</comment>
<dbReference type="EMBL" id="JAOSHN010000004">
    <property type="protein sequence ID" value="MCU7379001.1"/>
    <property type="molecule type" value="Genomic_DNA"/>
</dbReference>
<dbReference type="InterPro" id="IPR038009">
    <property type="entry name" value="GlmU_C_LbH"/>
</dbReference>
<dbReference type="GO" id="GO:0009252">
    <property type="term" value="P:peptidoglycan biosynthetic process"/>
    <property type="evidence" value="ECO:0007669"/>
    <property type="project" value="UniProtKB-KW"/>
</dbReference>
<comment type="catalytic activity">
    <reaction evidence="15">
        <text>alpha-D-glucosamine 1-phosphate + acetyl-CoA = N-acetyl-alpha-D-glucosamine 1-phosphate + CoA + H(+)</text>
        <dbReference type="Rhea" id="RHEA:13725"/>
        <dbReference type="ChEBI" id="CHEBI:15378"/>
        <dbReference type="ChEBI" id="CHEBI:57287"/>
        <dbReference type="ChEBI" id="CHEBI:57288"/>
        <dbReference type="ChEBI" id="CHEBI:57776"/>
        <dbReference type="ChEBI" id="CHEBI:58516"/>
        <dbReference type="EC" id="2.3.1.157"/>
    </reaction>
</comment>
<comment type="caution">
    <text evidence="18">The sequence shown here is derived from an EMBL/GenBank/DDBJ whole genome shotgun (WGS) entry which is preliminary data.</text>
</comment>
<dbReference type="InterPro" id="IPR011004">
    <property type="entry name" value="Trimer_LpxA-like_sf"/>
</dbReference>
<gene>
    <name evidence="18" type="ORF">OBO34_11635</name>
</gene>
<comment type="similarity">
    <text evidence="3">In the C-terminal section; belongs to the transferase hexapeptide repeat family.</text>
</comment>